<dbReference type="RefSeq" id="WP_160410716.1">
    <property type="nucleotide sequence ID" value="NZ_WSES01000012.1"/>
</dbReference>
<organism evidence="1 2">
    <name type="scientific">Massilia cellulosiltytica</name>
    <dbReference type="NCBI Taxonomy" id="2683234"/>
    <lineage>
        <taxon>Bacteria</taxon>
        <taxon>Pseudomonadati</taxon>
        <taxon>Pseudomonadota</taxon>
        <taxon>Betaproteobacteria</taxon>
        <taxon>Burkholderiales</taxon>
        <taxon>Oxalobacteraceae</taxon>
        <taxon>Telluria group</taxon>
        <taxon>Massilia</taxon>
    </lineage>
</organism>
<sequence>MNIKSSDGMGAVGIGADDPLLPEAAAWVERLRNQGDDILLYPISRLQREFRIGYSRTCALVEALALDQHWIIEFAEDGRRYARLRSGDTA</sequence>
<reference evidence="1 2" key="1">
    <citation type="submission" date="2019-12" db="EMBL/GenBank/DDBJ databases">
        <authorList>
            <person name="Li C."/>
            <person name="Zhao J."/>
        </authorList>
    </citation>
    <scope>NUCLEOTIDE SEQUENCE [LARGE SCALE GENOMIC DNA]</scope>
    <source>
        <strain evidence="1 2">NEAU-DD11</strain>
    </source>
</reference>
<dbReference type="InterPro" id="IPR036388">
    <property type="entry name" value="WH-like_DNA-bd_sf"/>
</dbReference>
<comment type="caution">
    <text evidence="1">The sequence shown here is derived from an EMBL/GenBank/DDBJ whole genome shotgun (WGS) entry which is preliminary data.</text>
</comment>
<proteinExistence type="predicted"/>
<dbReference type="EMBL" id="WSES01000012">
    <property type="protein sequence ID" value="MVW64199.1"/>
    <property type="molecule type" value="Genomic_DNA"/>
</dbReference>
<protein>
    <recommendedName>
        <fullName evidence="3">FtsK gamma domain-containing protein</fullName>
    </recommendedName>
</protein>
<name>A0A7X3G7A1_9BURK</name>
<keyword evidence="2" id="KW-1185">Reference proteome</keyword>
<gene>
    <name evidence="1" type="ORF">GPY61_30145</name>
</gene>
<dbReference type="AlphaFoldDB" id="A0A7X3G7A1"/>
<accession>A0A7X3G7A1</accession>
<evidence type="ECO:0000313" key="1">
    <source>
        <dbReference type="EMBL" id="MVW64199.1"/>
    </source>
</evidence>
<dbReference type="Proteomes" id="UP000443353">
    <property type="component" value="Unassembled WGS sequence"/>
</dbReference>
<evidence type="ECO:0000313" key="2">
    <source>
        <dbReference type="Proteomes" id="UP000443353"/>
    </source>
</evidence>
<evidence type="ECO:0008006" key="3">
    <source>
        <dbReference type="Google" id="ProtNLM"/>
    </source>
</evidence>
<dbReference type="Gene3D" id="1.10.10.10">
    <property type="entry name" value="Winged helix-like DNA-binding domain superfamily/Winged helix DNA-binding domain"/>
    <property type="match status" value="1"/>
</dbReference>